<feature type="region of interest" description="Disordered" evidence="2">
    <location>
        <begin position="996"/>
        <end position="1027"/>
    </location>
</feature>
<dbReference type="EMBL" id="HE650824">
    <property type="protein sequence ID" value="CCF57976.1"/>
    <property type="molecule type" value="Genomic_DNA"/>
</dbReference>
<dbReference type="GeneID" id="13882221"/>
<evidence type="ECO:0000256" key="1">
    <source>
        <dbReference type="ARBA" id="ARBA00022468"/>
    </source>
</evidence>
<name>H2AUC6_KAZAF</name>
<organism evidence="4 5">
    <name type="scientific">Kazachstania africana (strain ATCC 22294 / BCRC 22015 / CBS 2517 / CECT 1963 / NBRC 1671 / NRRL Y-8276)</name>
    <name type="common">Yeast</name>
    <name type="synonym">Kluyveromyces africanus</name>
    <dbReference type="NCBI Taxonomy" id="1071382"/>
    <lineage>
        <taxon>Eukaryota</taxon>
        <taxon>Fungi</taxon>
        <taxon>Dikarya</taxon>
        <taxon>Ascomycota</taxon>
        <taxon>Saccharomycotina</taxon>
        <taxon>Saccharomycetes</taxon>
        <taxon>Saccharomycetales</taxon>
        <taxon>Saccharomycetaceae</taxon>
        <taxon>Kazachstania</taxon>
    </lineage>
</organism>
<dbReference type="FunCoup" id="H2AUC6">
    <property type="interactions" value="104"/>
</dbReference>
<keyword evidence="1" id="KW-0343">GTPase activation</keyword>
<dbReference type="eggNOG" id="KOG3508">
    <property type="taxonomic scope" value="Eukaryota"/>
</dbReference>
<dbReference type="InterPro" id="IPR001936">
    <property type="entry name" value="RasGAP_dom"/>
</dbReference>
<dbReference type="InterPro" id="IPR000008">
    <property type="entry name" value="C2_dom"/>
</dbReference>
<evidence type="ECO:0000313" key="5">
    <source>
        <dbReference type="Proteomes" id="UP000005220"/>
    </source>
</evidence>
<dbReference type="SMART" id="SM00323">
    <property type="entry name" value="RasGAP"/>
    <property type="match status" value="1"/>
</dbReference>
<evidence type="ECO:0000259" key="3">
    <source>
        <dbReference type="PROSITE" id="PS50018"/>
    </source>
</evidence>
<sequence length="1083" mass="123908">MNTSTDNRNDQMRPFSLNDFRGNIIKMKGRFIGKVRWCREQSPQIWQTDCLEITSAGALKNVNNSVDSVSMDNTVMSSTSTNDASSSSGYIMVAHLQQCTIKLIRWENSIPTCELGFGESGTGKIYTQLSDASKFYEFFSALTWWSSYRAKGLFNKLTLNKSECVKQQSGEKIANLLVCQLNVFGPIVRNKNIQIIDNLEKPDLLFKEKNMEAWGWFPSMGVLKSNGTMDFLLQNDGTLLYSVDITKLLRSEIRALDYSLLMNDSCLFLGILSSLRNQLSVSTENGFFLGYLKNRLADEQLILRFPLKIDQEDWFIALKSFAIPERFSLIASDSSNSLRLSNKFDIGILEADLEAVELDAPNEKPAFYSLVSMWDHAWAKTPIISNTKPFWREEFNFHESLLVESIYIQIMQKVRRGMDKMVGLVKITQAMLSDPVFQKETRVPLYLTSNPSFQVGTICIKINSTANFVLPPTNYAKLERFLSIASLPKIANDVYKVLEVNHSLKLEEVSSTCLDVFQLNERLDEWFQTLIERELSTINKSIYKNSHKNLTSSHIYNSLFRGNSIMTKTTEKYFFRIGNEYLNKSIGAILREIIDDGKSCEIDPSRISKEVLSTDSSIIKQNRKRLITWVKKIWKLIYSTSNDLPPEIRSYLKSFRMSLEKVCAGDESTILNCISGILFLRFFCPVILNPKLFKFTEHHLNDTTRRTLTLLSKTLMNLSTLTLFGKKEPWMIDINSFIEGHKSELLTYVDRVTDRKLDFSTKTLKLQSGITRPKLLMSNFLSKELQSSSYLIDKYLKETEFIYLLNMADNISHKNSDNQNCISQDLSINDITSFLKNASSLDQKNAQIGELEFEKLTENNTEIFGKDLLQYLVLNDIEDDEAGKNSRILDPTSDEVEYSTKQLLQESSLLCYKLQRLIKVLSDYEYPSEVILRDEAYLSLLAKQIYFTKDKRIYICRNNSLTSPKEYFNLFDSSLPNQDVAPLLFDSSSDSGNFSIPSSRCSGSENVRTDGSKNYISGNSNPSRSLSRLTSTKISRFIRVGSSNNIKGQLKQKSDGVRKEDYADSRTVNNTSRKSGMFWFMRK</sequence>
<gene>
    <name evidence="4" type="primary">KAFR0D03280</name>
    <name evidence="4" type="ORF">KAFR_0D03280</name>
</gene>
<dbReference type="PANTHER" id="PTHR10194">
    <property type="entry name" value="RAS GTPASE-ACTIVATING PROTEINS"/>
    <property type="match status" value="1"/>
</dbReference>
<protein>
    <recommendedName>
        <fullName evidence="3">Ras-GAP domain-containing protein</fullName>
    </recommendedName>
</protein>
<evidence type="ECO:0000256" key="2">
    <source>
        <dbReference type="SAM" id="MobiDB-lite"/>
    </source>
</evidence>
<dbReference type="GO" id="GO:0005935">
    <property type="term" value="C:cellular bud neck"/>
    <property type="evidence" value="ECO:0007669"/>
    <property type="project" value="EnsemblFungi"/>
</dbReference>
<feature type="compositionally biased region" description="Polar residues" evidence="2">
    <location>
        <begin position="996"/>
        <end position="1006"/>
    </location>
</feature>
<dbReference type="GO" id="GO:0031578">
    <property type="term" value="P:mitotic spindle orientation checkpoint signaling"/>
    <property type="evidence" value="ECO:0007669"/>
    <property type="project" value="EnsemblFungi"/>
</dbReference>
<dbReference type="Pfam" id="PF00168">
    <property type="entry name" value="C2"/>
    <property type="match status" value="1"/>
</dbReference>
<dbReference type="Gene3D" id="1.10.506.10">
    <property type="entry name" value="GTPase Activation - p120gap, domain 1"/>
    <property type="match status" value="1"/>
</dbReference>
<dbReference type="GO" id="GO:0001403">
    <property type="term" value="P:invasive growth in response to glucose limitation"/>
    <property type="evidence" value="ECO:0007669"/>
    <property type="project" value="EnsemblFungi"/>
</dbReference>
<dbReference type="InterPro" id="IPR035892">
    <property type="entry name" value="C2_domain_sf"/>
</dbReference>
<dbReference type="SUPFAM" id="SSF49562">
    <property type="entry name" value="C2 domain (Calcium/lipid-binding domain, CaLB)"/>
    <property type="match status" value="1"/>
</dbReference>
<dbReference type="PANTHER" id="PTHR10194:SF60">
    <property type="entry name" value="RAS GTPASE-ACTIVATING PROTEIN RASKOL"/>
    <property type="match status" value="1"/>
</dbReference>
<dbReference type="InterPro" id="IPR008936">
    <property type="entry name" value="Rho_GTPase_activation_prot"/>
</dbReference>
<dbReference type="PROSITE" id="PS50018">
    <property type="entry name" value="RAS_GTPASE_ACTIV_2"/>
    <property type="match status" value="1"/>
</dbReference>
<dbReference type="GO" id="GO:0005096">
    <property type="term" value="F:GTPase activator activity"/>
    <property type="evidence" value="ECO:0007669"/>
    <property type="project" value="UniProtKB-KW"/>
</dbReference>
<dbReference type="CDD" id="cd00030">
    <property type="entry name" value="C2"/>
    <property type="match status" value="1"/>
</dbReference>
<dbReference type="Proteomes" id="UP000005220">
    <property type="component" value="Chromosome 4"/>
</dbReference>
<keyword evidence="5" id="KW-1185">Reference proteome</keyword>
<dbReference type="Pfam" id="PF00616">
    <property type="entry name" value="RasGAP"/>
    <property type="match status" value="1"/>
</dbReference>
<dbReference type="PROSITE" id="PS00509">
    <property type="entry name" value="RAS_GTPASE_ACTIV_1"/>
    <property type="match status" value="1"/>
</dbReference>
<dbReference type="CDD" id="cd05137">
    <property type="entry name" value="RasGAP_CLA2_BUD2"/>
    <property type="match status" value="1"/>
</dbReference>
<dbReference type="AlphaFoldDB" id="H2AUC6"/>
<dbReference type="InterPro" id="IPR023152">
    <property type="entry name" value="RasGAP_CS"/>
</dbReference>
<dbReference type="SUPFAM" id="SSF48350">
    <property type="entry name" value="GTPase activation domain, GAP"/>
    <property type="match status" value="1"/>
</dbReference>
<evidence type="ECO:0000313" key="4">
    <source>
        <dbReference type="EMBL" id="CCF57976.1"/>
    </source>
</evidence>
<dbReference type="KEGG" id="kaf:KAFR_0D03280"/>
<dbReference type="HOGENOM" id="CLU_002973_0_0_1"/>
<dbReference type="GO" id="GO:0000131">
    <property type="term" value="C:incipient cellular bud site"/>
    <property type="evidence" value="ECO:0007669"/>
    <property type="project" value="EnsemblFungi"/>
</dbReference>
<feature type="compositionally biased region" description="Polar residues" evidence="2">
    <location>
        <begin position="1012"/>
        <end position="1027"/>
    </location>
</feature>
<proteinExistence type="predicted"/>
<feature type="domain" description="Ras-GAP" evidence="3">
    <location>
        <begin position="505"/>
        <end position="720"/>
    </location>
</feature>
<dbReference type="GO" id="GO:0007120">
    <property type="term" value="P:axial cellular bud site selection"/>
    <property type="evidence" value="ECO:0007669"/>
    <property type="project" value="EnsemblFungi"/>
</dbReference>
<dbReference type="OrthoDB" id="775356at2759"/>
<reference evidence="4 5" key="1">
    <citation type="journal article" date="2011" name="Proc. Natl. Acad. Sci. U.S.A.">
        <title>Evolutionary erosion of yeast sex chromosomes by mating-type switching accidents.</title>
        <authorList>
            <person name="Gordon J.L."/>
            <person name="Armisen D."/>
            <person name="Proux-Wera E."/>
            <person name="Oheigeartaigh S.S."/>
            <person name="Byrne K.P."/>
            <person name="Wolfe K.H."/>
        </authorList>
    </citation>
    <scope>NUCLEOTIDE SEQUENCE [LARGE SCALE GENOMIC DNA]</scope>
    <source>
        <strain evidence="5">ATCC 22294 / BCRC 22015 / CBS 2517 / CECT 1963 / NBRC 1671 / NRRL Y-8276</strain>
    </source>
</reference>
<dbReference type="InParanoid" id="H2AUC6"/>
<dbReference type="STRING" id="1071382.H2AUC6"/>
<dbReference type="InterPro" id="IPR039360">
    <property type="entry name" value="Ras_GTPase"/>
</dbReference>
<dbReference type="GO" id="GO:0007121">
    <property type="term" value="P:bipolar cellular bud site selection"/>
    <property type="evidence" value="ECO:0007669"/>
    <property type="project" value="EnsemblFungi"/>
</dbReference>
<accession>H2AUC6</accession>
<dbReference type="RefSeq" id="XP_003957111.1">
    <property type="nucleotide sequence ID" value="XM_003957062.1"/>
</dbReference>